<dbReference type="AlphaFoldDB" id="V5NT05"/>
<sequence length="160" mass="16826">MADAAKTEVNENGGPGLSSFNKVSQIPIVECTINKASEMYSKLKGSSETVNSVLTSAENTVKHAALTAQPVTSKLEGPMKKVDSVLCLGIDFVEEKIPAIKLPPGELAQKTKDALNTNVVEPAIKGMTAIGEYGKQTVASLAGYNQTKNASGDSETKQNQ</sequence>
<comment type="subcellular location">
    <subcellularLocation>
        <location evidence="1">Lipid droplet</location>
    </subcellularLocation>
</comment>
<evidence type="ECO:0000256" key="1">
    <source>
        <dbReference type="ARBA" id="ARBA00004502"/>
    </source>
</evidence>
<gene>
    <name evidence="4" type="primary">LSD3</name>
</gene>
<evidence type="ECO:0000256" key="3">
    <source>
        <dbReference type="ARBA" id="ARBA00022677"/>
    </source>
</evidence>
<reference evidence="4" key="1">
    <citation type="submission" date="2013-08" db="EMBL/GenBank/DDBJ databases">
        <title>Identification and Coordinated Regulation of Perilipin Genes in the Biological Cycle of Sunn pest, Eurygaster maura: Messages for Lipolysis and Lipogenesis.</title>
        <authorList>
            <person name="Toprak U."/>
            <person name="Guz N."/>
            <person name="Gurkan M.O."/>
            <person name="Hegedus D.D."/>
        </authorList>
    </citation>
    <scope>NUCLEOTIDE SEQUENCE</scope>
</reference>
<comment type="similarity">
    <text evidence="2">Belongs to the perilipin family.</text>
</comment>
<dbReference type="PANTHER" id="PTHR14024">
    <property type="entry name" value="PERILIPIN"/>
    <property type="match status" value="1"/>
</dbReference>
<dbReference type="GO" id="GO:0005811">
    <property type="term" value="C:lipid droplet"/>
    <property type="evidence" value="ECO:0007669"/>
    <property type="project" value="UniProtKB-SubCell"/>
</dbReference>
<dbReference type="PANTHER" id="PTHR14024:SF53">
    <property type="entry name" value="LIPID STORAGE DROPLETS SURFACE-BINDING PROTEIN 2"/>
    <property type="match status" value="1"/>
</dbReference>
<protein>
    <submittedName>
        <fullName evidence="4">Lipid storage droplet binding protein 3</fullName>
    </submittedName>
</protein>
<proteinExistence type="evidence at transcript level"/>
<dbReference type="GO" id="GO:0010890">
    <property type="term" value="P:positive regulation of triglyceride storage"/>
    <property type="evidence" value="ECO:0007669"/>
    <property type="project" value="TreeGrafter"/>
</dbReference>
<dbReference type="Pfam" id="PF03036">
    <property type="entry name" value="Perilipin"/>
    <property type="match status" value="1"/>
</dbReference>
<accession>V5NT05</accession>
<dbReference type="EMBL" id="KF542905">
    <property type="protein sequence ID" value="AHA90812.1"/>
    <property type="molecule type" value="mRNA"/>
</dbReference>
<dbReference type="GO" id="GO:0005829">
    <property type="term" value="C:cytosol"/>
    <property type="evidence" value="ECO:0007669"/>
    <property type="project" value="TreeGrafter"/>
</dbReference>
<keyword evidence="3" id="KW-0551">Lipid droplet</keyword>
<name>V5NT05_9HEMI</name>
<evidence type="ECO:0000256" key="2">
    <source>
        <dbReference type="ARBA" id="ARBA00006311"/>
    </source>
</evidence>
<evidence type="ECO:0000313" key="4">
    <source>
        <dbReference type="EMBL" id="AHA90812.1"/>
    </source>
</evidence>
<organism evidence="4">
    <name type="scientific">Eurygaster maura</name>
    <dbReference type="NCBI Taxonomy" id="1191085"/>
    <lineage>
        <taxon>Eukaryota</taxon>
        <taxon>Metazoa</taxon>
        <taxon>Ecdysozoa</taxon>
        <taxon>Arthropoda</taxon>
        <taxon>Hexapoda</taxon>
        <taxon>Insecta</taxon>
        <taxon>Pterygota</taxon>
        <taxon>Neoptera</taxon>
        <taxon>Paraneoptera</taxon>
        <taxon>Hemiptera</taxon>
        <taxon>Heteroptera</taxon>
        <taxon>Panheteroptera</taxon>
        <taxon>Pentatomomorpha</taxon>
        <taxon>Pentatomoidea</taxon>
        <taxon>Scutelleridae</taxon>
        <taxon>Eurygastrinae</taxon>
        <taxon>Eurygaster</taxon>
    </lineage>
</organism>
<dbReference type="GO" id="GO:0019915">
    <property type="term" value="P:lipid storage"/>
    <property type="evidence" value="ECO:0007669"/>
    <property type="project" value="TreeGrafter"/>
</dbReference>
<dbReference type="InterPro" id="IPR004279">
    <property type="entry name" value="Perilipin"/>
</dbReference>